<gene>
    <name evidence="1" type="ORF">METZ01_LOCUS456092</name>
</gene>
<evidence type="ECO:0000313" key="1">
    <source>
        <dbReference type="EMBL" id="SVE03238.1"/>
    </source>
</evidence>
<protein>
    <submittedName>
        <fullName evidence="1">Uncharacterized protein</fullName>
    </submittedName>
</protein>
<name>A0A383A856_9ZZZZ</name>
<accession>A0A383A856</accession>
<dbReference type="EMBL" id="UINC01189514">
    <property type="protein sequence ID" value="SVE03238.1"/>
    <property type="molecule type" value="Genomic_DNA"/>
</dbReference>
<organism evidence="1">
    <name type="scientific">marine metagenome</name>
    <dbReference type="NCBI Taxonomy" id="408172"/>
    <lineage>
        <taxon>unclassified sequences</taxon>
        <taxon>metagenomes</taxon>
        <taxon>ecological metagenomes</taxon>
    </lineage>
</organism>
<sequence length="112" mass="13025">MIKLKELLKEWNDTSFRDLPKRWSKPVMKGKEPDGLTEFERLGGKDNISVDEAMSDEKRSFLMLRIYGDSWKINLGKVFSGINKGKPTLIKKGLKEIKILNKKIEEMIEELI</sequence>
<proteinExistence type="predicted"/>
<reference evidence="1" key="1">
    <citation type="submission" date="2018-05" db="EMBL/GenBank/DDBJ databases">
        <authorList>
            <person name="Lanie J.A."/>
            <person name="Ng W.-L."/>
            <person name="Kazmierczak K.M."/>
            <person name="Andrzejewski T.M."/>
            <person name="Davidsen T.M."/>
            <person name="Wayne K.J."/>
            <person name="Tettelin H."/>
            <person name="Glass J.I."/>
            <person name="Rusch D."/>
            <person name="Podicherti R."/>
            <person name="Tsui H.-C.T."/>
            <person name="Winkler M.E."/>
        </authorList>
    </citation>
    <scope>NUCLEOTIDE SEQUENCE</scope>
</reference>
<dbReference type="AlphaFoldDB" id="A0A383A856"/>